<sequence length="354" mass="40246">MNIFLTGGTGFLGTQLILQLIQSKHKVYVLARSKKKSQTLLNKIPNDLHSQIEVIEGDLSNKELSTSKEDQNKLLNKIDVFYHIAALLSFDLKKQDELHQINYIGTQNTLEFARDMGVKSYYYVSTAYTLGKKEHAVETLHDLSGKFNNAYEETKCKAEHLVMDYGQTMKVAIFRPAIIVGDSKTGQTDSGFGLYGFLKGLEIFKKRITRVGYEKGKTFNIIGNPFGSQNFVPVDYVCHVLLAGLSNAQNQTIYHITNPSPPVNNEGLELIRKLLDLPEIQFSNQEDIVLSKEERVLNDFISSFSVYFNRDIYFDISNTTQLLNETNHEVLNMDENMFKTIILGYKKEKEVVSV</sequence>
<accession>A0ABT5VGB7</accession>
<organism evidence="2 3">
    <name type="scientific">Alkalihalobacterium chitinilyticum</name>
    <dbReference type="NCBI Taxonomy" id="2980103"/>
    <lineage>
        <taxon>Bacteria</taxon>
        <taxon>Bacillati</taxon>
        <taxon>Bacillota</taxon>
        <taxon>Bacilli</taxon>
        <taxon>Bacillales</taxon>
        <taxon>Bacillaceae</taxon>
        <taxon>Alkalihalobacterium</taxon>
    </lineage>
</organism>
<dbReference type="PANTHER" id="PTHR11011">
    <property type="entry name" value="MALE STERILITY PROTEIN 2-RELATED"/>
    <property type="match status" value="1"/>
</dbReference>
<evidence type="ECO:0000259" key="1">
    <source>
        <dbReference type="Pfam" id="PF07993"/>
    </source>
</evidence>
<dbReference type="EMBL" id="JAOTPO010000009">
    <property type="protein sequence ID" value="MDE5414487.1"/>
    <property type="molecule type" value="Genomic_DNA"/>
</dbReference>
<proteinExistence type="predicted"/>
<dbReference type="RefSeq" id="WP_275119099.1">
    <property type="nucleotide sequence ID" value="NZ_JAOTPO010000009.1"/>
</dbReference>
<dbReference type="CDD" id="cd05263">
    <property type="entry name" value="MupV_like_SDR_e"/>
    <property type="match status" value="1"/>
</dbReference>
<dbReference type="InterPro" id="IPR013120">
    <property type="entry name" value="FAR_NAD-bd"/>
</dbReference>
<evidence type="ECO:0000313" key="3">
    <source>
        <dbReference type="Proteomes" id="UP001148125"/>
    </source>
</evidence>
<keyword evidence="3" id="KW-1185">Reference proteome</keyword>
<feature type="domain" description="Thioester reductase (TE)" evidence="1">
    <location>
        <begin position="5"/>
        <end position="240"/>
    </location>
</feature>
<reference evidence="2" key="1">
    <citation type="submission" date="2024-05" db="EMBL/GenBank/DDBJ databases">
        <title>Alkalihalobacillus sp. strain MEB203 novel alkaliphilic bacterium from Lonar Lake, India.</title>
        <authorList>
            <person name="Joshi A."/>
            <person name="Thite S."/>
            <person name="Mengade P."/>
        </authorList>
    </citation>
    <scope>NUCLEOTIDE SEQUENCE</scope>
    <source>
        <strain evidence="2">MEB 203</strain>
    </source>
</reference>
<evidence type="ECO:0000313" key="2">
    <source>
        <dbReference type="EMBL" id="MDE5414487.1"/>
    </source>
</evidence>
<dbReference type="Proteomes" id="UP001148125">
    <property type="component" value="Unassembled WGS sequence"/>
</dbReference>
<name>A0ABT5VGB7_9BACI</name>
<dbReference type="Pfam" id="PF07993">
    <property type="entry name" value="NAD_binding_4"/>
    <property type="match status" value="1"/>
</dbReference>
<dbReference type="InterPro" id="IPR026055">
    <property type="entry name" value="FAR"/>
</dbReference>
<protein>
    <submittedName>
        <fullName evidence="2">SDR family oxidoreductase</fullName>
    </submittedName>
</protein>
<dbReference type="PANTHER" id="PTHR11011:SF45">
    <property type="entry name" value="FATTY ACYL-COA REDUCTASE CG8306-RELATED"/>
    <property type="match status" value="1"/>
</dbReference>
<dbReference type="Gene3D" id="3.40.50.720">
    <property type="entry name" value="NAD(P)-binding Rossmann-like Domain"/>
    <property type="match status" value="1"/>
</dbReference>
<comment type="caution">
    <text evidence="2">The sequence shown here is derived from an EMBL/GenBank/DDBJ whole genome shotgun (WGS) entry which is preliminary data.</text>
</comment>
<gene>
    <name evidence="2" type="ORF">N7Z68_13995</name>
</gene>
<dbReference type="SUPFAM" id="SSF51735">
    <property type="entry name" value="NAD(P)-binding Rossmann-fold domains"/>
    <property type="match status" value="1"/>
</dbReference>
<dbReference type="InterPro" id="IPR036291">
    <property type="entry name" value="NAD(P)-bd_dom_sf"/>
</dbReference>